<reference evidence="9" key="1">
    <citation type="journal article" date="2020" name="Stud. Mycol.">
        <title>101 Dothideomycetes genomes: a test case for predicting lifestyles and emergence of pathogens.</title>
        <authorList>
            <person name="Haridas S."/>
            <person name="Albert R."/>
            <person name="Binder M."/>
            <person name="Bloem J."/>
            <person name="Labutti K."/>
            <person name="Salamov A."/>
            <person name="Andreopoulos B."/>
            <person name="Baker S."/>
            <person name="Barry K."/>
            <person name="Bills G."/>
            <person name="Bluhm B."/>
            <person name="Cannon C."/>
            <person name="Castanera R."/>
            <person name="Culley D."/>
            <person name="Daum C."/>
            <person name="Ezra D."/>
            <person name="Gonzalez J."/>
            <person name="Henrissat B."/>
            <person name="Kuo A."/>
            <person name="Liang C."/>
            <person name="Lipzen A."/>
            <person name="Lutzoni F."/>
            <person name="Magnuson J."/>
            <person name="Mondo S."/>
            <person name="Nolan M."/>
            <person name="Ohm R."/>
            <person name="Pangilinan J."/>
            <person name="Park H.-J."/>
            <person name="Ramirez L."/>
            <person name="Alfaro M."/>
            <person name="Sun H."/>
            <person name="Tritt A."/>
            <person name="Yoshinaga Y."/>
            <person name="Zwiers L.-H."/>
            <person name="Turgeon B."/>
            <person name="Goodwin S."/>
            <person name="Spatafora J."/>
            <person name="Crous P."/>
            <person name="Grigoriev I."/>
        </authorList>
    </citation>
    <scope>NUCLEOTIDE SEQUENCE</scope>
    <source>
        <strain evidence="9">CBS 207.26</strain>
    </source>
</reference>
<evidence type="ECO:0000256" key="8">
    <source>
        <dbReference type="ARBA" id="ARBA00023242"/>
    </source>
</evidence>
<evidence type="ECO:0000256" key="1">
    <source>
        <dbReference type="ARBA" id="ARBA00004123"/>
    </source>
</evidence>
<accession>A0A6A6DMT6</accession>
<dbReference type="GO" id="GO:0002098">
    <property type="term" value="P:tRNA wobble uridine modification"/>
    <property type="evidence" value="ECO:0007669"/>
    <property type="project" value="InterPro"/>
</dbReference>
<dbReference type="OrthoDB" id="166907at2759"/>
<dbReference type="InterPro" id="IPR019519">
    <property type="entry name" value="Elp5"/>
</dbReference>
<dbReference type="PANTHER" id="PTHR15641:SF1">
    <property type="entry name" value="ELONGATOR COMPLEX PROTEIN 5"/>
    <property type="match status" value="1"/>
</dbReference>
<evidence type="ECO:0000256" key="5">
    <source>
        <dbReference type="ARBA" id="ARBA00020264"/>
    </source>
</evidence>
<dbReference type="InterPro" id="IPR027417">
    <property type="entry name" value="P-loop_NTPase"/>
</dbReference>
<comment type="subcellular location">
    <subcellularLocation>
        <location evidence="2">Cytoplasm</location>
    </subcellularLocation>
    <subcellularLocation>
        <location evidence="1">Nucleus</location>
    </subcellularLocation>
</comment>
<proteinExistence type="inferred from homology"/>
<dbReference type="GO" id="GO:0000049">
    <property type="term" value="F:tRNA binding"/>
    <property type="evidence" value="ECO:0007669"/>
    <property type="project" value="TreeGrafter"/>
</dbReference>
<dbReference type="Proteomes" id="UP000800200">
    <property type="component" value="Unassembled WGS sequence"/>
</dbReference>
<dbReference type="Gene3D" id="3.40.50.300">
    <property type="entry name" value="P-loop containing nucleotide triphosphate hydrolases"/>
    <property type="match status" value="1"/>
</dbReference>
<evidence type="ECO:0000313" key="10">
    <source>
        <dbReference type="Proteomes" id="UP000800200"/>
    </source>
</evidence>
<dbReference type="GO" id="GO:0005829">
    <property type="term" value="C:cytosol"/>
    <property type="evidence" value="ECO:0007669"/>
    <property type="project" value="TreeGrafter"/>
</dbReference>
<comment type="pathway">
    <text evidence="3">tRNA modification; 5-methoxycarbonylmethyl-2-thiouridine-tRNA biosynthesis.</text>
</comment>
<dbReference type="PANTHER" id="PTHR15641">
    <property type="entry name" value="ELONGATOR COMPLEX PROTEIN 5"/>
    <property type="match status" value="1"/>
</dbReference>
<gene>
    <name evidence="9" type="ORF">K469DRAFT_715548</name>
</gene>
<organism evidence="9 10">
    <name type="scientific">Zopfia rhizophila CBS 207.26</name>
    <dbReference type="NCBI Taxonomy" id="1314779"/>
    <lineage>
        <taxon>Eukaryota</taxon>
        <taxon>Fungi</taxon>
        <taxon>Dikarya</taxon>
        <taxon>Ascomycota</taxon>
        <taxon>Pezizomycotina</taxon>
        <taxon>Dothideomycetes</taxon>
        <taxon>Dothideomycetes incertae sedis</taxon>
        <taxon>Zopfiaceae</taxon>
        <taxon>Zopfia</taxon>
    </lineage>
</organism>
<protein>
    <recommendedName>
        <fullName evidence="5">Elongator complex protein 5</fullName>
    </recommendedName>
</protein>
<dbReference type="UniPathway" id="UPA00988"/>
<keyword evidence="6" id="KW-0963">Cytoplasm</keyword>
<evidence type="ECO:0000256" key="7">
    <source>
        <dbReference type="ARBA" id="ARBA00022694"/>
    </source>
</evidence>
<name>A0A6A6DMT6_9PEZI</name>
<keyword evidence="8" id="KW-0539">Nucleus</keyword>
<keyword evidence="7" id="KW-0819">tRNA processing</keyword>
<evidence type="ECO:0000256" key="3">
    <source>
        <dbReference type="ARBA" id="ARBA00005043"/>
    </source>
</evidence>
<evidence type="ECO:0000256" key="6">
    <source>
        <dbReference type="ARBA" id="ARBA00022490"/>
    </source>
</evidence>
<sequence length="437" mass="49874">MFDHALNTSHESDFAHVDWADVFVRKAPDIEAELAKLPDWALQFRQQRLNQQRAEKPKQRALIISPSRDGNNWIKKDNYISPGSGIRKQPIAPISSPFKYRMTQPITRQQYERHAVLQVSRLLSLRIGASPFTLVLDDLNQSARPLLQEYIHRAFSRNINVVLLSFETKVTHPRIRHIRADGDVDAAQVIASLERALSDCHESLVIIDSIYDLLNNKEMNMTHLYGVIMQQNATIVGVYHQDILMSQPGDQAYNPKPLEWAKYMATSIITCKSLAHELAAKAAKERSLPEPSAGILQEAEGVVQSLAANDRRGIVLETEFRRKSGRQFTEMFFLRRARQDDYHEPLEGMVVGALKKEYVILLENLPVYKAMSIVEDRAAENDPVSTFNMELSEKQREARENVVLPYFDAQKGEGGEGGRILYQMGREDDFDEEEDEI</sequence>
<dbReference type="AlphaFoldDB" id="A0A6A6DMT6"/>
<dbReference type="GO" id="GO:0033588">
    <property type="term" value="C:elongator holoenzyme complex"/>
    <property type="evidence" value="ECO:0007669"/>
    <property type="project" value="InterPro"/>
</dbReference>
<evidence type="ECO:0000256" key="4">
    <source>
        <dbReference type="ARBA" id="ARBA00009567"/>
    </source>
</evidence>
<dbReference type="Pfam" id="PF10483">
    <property type="entry name" value="Elong_Iki1"/>
    <property type="match status" value="1"/>
</dbReference>
<keyword evidence="10" id="KW-1185">Reference proteome</keyword>
<evidence type="ECO:0000313" key="9">
    <source>
        <dbReference type="EMBL" id="KAF2180303.1"/>
    </source>
</evidence>
<dbReference type="GO" id="GO:0005634">
    <property type="term" value="C:nucleus"/>
    <property type="evidence" value="ECO:0007669"/>
    <property type="project" value="UniProtKB-SubCell"/>
</dbReference>
<evidence type="ECO:0000256" key="2">
    <source>
        <dbReference type="ARBA" id="ARBA00004496"/>
    </source>
</evidence>
<dbReference type="EMBL" id="ML994659">
    <property type="protein sequence ID" value="KAF2180303.1"/>
    <property type="molecule type" value="Genomic_DNA"/>
</dbReference>
<comment type="similarity">
    <text evidence="4">Belongs to the ELP5 family.</text>
</comment>
<dbReference type="CDD" id="cd19496">
    <property type="entry name" value="Elp5"/>
    <property type="match status" value="1"/>
</dbReference>